<evidence type="ECO:0000256" key="3">
    <source>
        <dbReference type="ARBA" id="ARBA00023235"/>
    </source>
</evidence>
<dbReference type="CDD" id="cd02570">
    <property type="entry name" value="PseudoU_synth_EcTruA"/>
    <property type="match status" value="1"/>
</dbReference>
<proteinExistence type="inferred from homology"/>
<dbReference type="GO" id="GO:0003723">
    <property type="term" value="F:RNA binding"/>
    <property type="evidence" value="ECO:0007669"/>
    <property type="project" value="InterPro"/>
</dbReference>
<evidence type="ECO:0000313" key="5">
    <source>
        <dbReference type="EMBL" id="CAB4323829.1"/>
    </source>
</evidence>
<dbReference type="Gene3D" id="3.30.70.660">
    <property type="entry name" value="Pseudouridine synthase I, catalytic domain, C-terminal subdomain"/>
    <property type="match status" value="1"/>
</dbReference>
<keyword evidence="3" id="KW-0413">Isomerase</keyword>
<feature type="domain" description="Pseudouridine synthase I TruA alpha/beta" evidence="4">
    <location>
        <begin position="139"/>
        <end position="243"/>
    </location>
</feature>
<dbReference type="PANTHER" id="PTHR11142:SF0">
    <property type="entry name" value="TRNA PSEUDOURIDINE SYNTHASE-LIKE 1"/>
    <property type="match status" value="1"/>
</dbReference>
<dbReference type="Gene3D" id="3.30.70.580">
    <property type="entry name" value="Pseudouridine synthase I, catalytic domain, N-terminal subdomain"/>
    <property type="match status" value="1"/>
</dbReference>
<accession>A0A6J5YJK7</accession>
<dbReference type="AlphaFoldDB" id="A0A6J5YJK7"/>
<comment type="similarity">
    <text evidence="1">Belongs to the tRNA pseudouridine synthase TruA family.</text>
</comment>
<evidence type="ECO:0000256" key="1">
    <source>
        <dbReference type="ARBA" id="ARBA00009375"/>
    </source>
</evidence>
<feature type="domain" description="Pseudouridine synthase I TruA alpha/beta" evidence="4">
    <location>
        <begin position="4"/>
        <end position="99"/>
    </location>
</feature>
<dbReference type="NCBIfam" id="TIGR00071">
    <property type="entry name" value="hisT_truA"/>
    <property type="match status" value="1"/>
</dbReference>
<dbReference type="SUPFAM" id="SSF55120">
    <property type="entry name" value="Pseudouridine synthase"/>
    <property type="match status" value="1"/>
</dbReference>
<dbReference type="InterPro" id="IPR020094">
    <property type="entry name" value="TruA/RsuA/RluB/E/F_N"/>
</dbReference>
<evidence type="ECO:0000256" key="2">
    <source>
        <dbReference type="ARBA" id="ARBA00022694"/>
    </source>
</evidence>
<dbReference type="PANTHER" id="PTHR11142">
    <property type="entry name" value="PSEUDOURIDYLATE SYNTHASE"/>
    <property type="match status" value="1"/>
</dbReference>
<sequence length="243" mass="26635">MEIAYDGARFRGVAENAGVPTVVGAVRAVLERAVSHDIEISIAGRTDAGVHARAQVLSFDVVEAKADTAELARAVNRNLVPGIVAQSCALVGDDFDARFSATYRHYRYTVLHRAVPDPFLAATTWWLGIPLDLEDMNRACEPIIGGHDFSSFCRRPKTDAEYSMIRRVQSAQWQDLGDGILRFDIRANAFCQQMVRALVGTMIDMGRGHLRAADMASILEGRDRSTAGQVAPPQGLCLWEVGY</sequence>
<dbReference type="PIRSF" id="PIRSF001430">
    <property type="entry name" value="tRNA_psdUrid_synth"/>
    <property type="match status" value="1"/>
</dbReference>
<protein>
    <submittedName>
        <fullName evidence="5">Unannotated protein</fullName>
    </submittedName>
</protein>
<dbReference type="EMBL" id="CAEMXZ010000076">
    <property type="protein sequence ID" value="CAB4323829.1"/>
    <property type="molecule type" value="Genomic_DNA"/>
</dbReference>
<dbReference type="InterPro" id="IPR020097">
    <property type="entry name" value="PsdUridine_synth_TruA_a/b_dom"/>
</dbReference>
<dbReference type="EMBL" id="CAFBNC010000056">
    <property type="protein sequence ID" value="CAB4939412.1"/>
    <property type="molecule type" value="Genomic_DNA"/>
</dbReference>
<organism evidence="5">
    <name type="scientific">freshwater metagenome</name>
    <dbReference type="NCBI Taxonomy" id="449393"/>
    <lineage>
        <taxon>unclassified sequences</taxon>
        <taxon>metagenomes</taxon>
        <taxon>ecological metagenomes</taxon>
    </lineage>
</organism>
<dbReference type="InterPro" id="IPR001406">
    <property type="entry name" value="PsdUridine_synth_TruA"/>
</dbReference>
<name>A0A6J5YJK7_9ZZZZ</name>
<gene>
    <name evidence="5" type="ORF">UFOPK1392_01589</name>
    <name evidence="6" type="ORF">UFOPK3733_01192</name>
</gene>
<dbReference type="HAMAP" id="MF_00171">
    <property type="entry name" value="TruA"/>
    <property type="match status" value="1"/>
</dbReference>
<dbReference type="InterPro" id="IPR020103">
    <property type="entry name" value="PsdUridine_synth_cat_dom_sf"/>
</dbReference>
<keyword evidence="2" id="KW-0819">tRNA processing</keyword>
<reference evidence="5" key="1">
    <citation type="submission" date="2020-05" db="EMBL/GenBank/DDBJ databases">
        <authorList>
            <person name="Chiriac C."/>
            <person name="Salcher M."/>
            <person name="Ghai R."/>
            <person name="Kavagutti S V."/>
        </authorList>
    </citation>
    <scope>NUCLEOTIDE SEQUENCE</scope>
</reference>
<evidence type="ECO:0000259" key="4">
    <source>
        <dbReference type="Pfam" id="PF01416"/>
    </source>
</evidence>
<dbReference type="GO" id="GO:0031119">
    <property type="term" value="P:tRNA pseudouridine synthesis"/>
    <property type="evidence" value="ECO:0007669"/>
    <property type="project" value="TreeGrafter"/>
</dbReference>
<dbReference type="InterPro" id="IPR020095">
    <property type="entry name" value="PsdUridine_synth_TruA_C"/>
</dbReference>
<dbReference type="GO" id="GO:0009982">
    <property type="term" value="F:pseudouridine synthase activity"/>
    <property type="evidence" value="ECO:0007669"/>
    <property type="project" value="InterPro"/>
</dbReference>
<dbReference type="Pfam" id="PF01416">
    <property type="entry name" value="PseudoU_synth_1"/>
    <property type="match status" value="2"/>
</dbReference>
<evidence type="ECO:0000313" key="6">
    <source>
        <dbReference type="EMBL" id="CAB4939412.1"/>
    </source>
</evidence>